<evidence type="ECO:0000256" key="10">
    <source>
        <dbReference type="PROSITE-ProRule" id="PRU00708"/>
    </source>
</evidence>
<keyword evidence="9" id="KW-0904">Protein phosphatase</keyword>
<dbReference type="Pfam" id="PF13086">
    <property type="entry name" value="AAA_11"/>
    <property type="match status" value="1"/>
</dbReference>
<dbReference type="PROSITE" id="PS50053">
    <property type="entry name" value="UBIQUITIN_2"/>
    <property type="match status" value="1"/>
</dbReference>
<feature type="repeat" description="PPR" evidence="10">
    <location>
        <begin position="195"/>
        <end position="229"/>
    </location>
</feature>
<evidence type="ECO:0000259" key="15">
    <source>
        <dbReference type="PROSITE" id="PS50056"/>
    </source>
</evidence>
<dbReference type="InterPro" id="IPR011990">
    <property type="entry name" value="TPR-like_helical_dom_sf"/>
</dbReference>
<dbReference type="Gene3D" id="1.25.40.10">
    <property type="entry name" value="Tetratricopeptide repeat domain"/>
    <property type="match status" value="6"/>
</dbReference>
<feature type="transmembrane region" description="Helical" evidence="12">
    <location>
        <begin position="2012"/>
        <end position="2031"/>
    </location>
</feature>
<dbReference type="PROSITE" id="PS51981">
    <property type="entry name" value="ZF_RZ"/>
    <property type="match status" value="1"/>
</dbReference>
<dbReference type="InterPro" id="IPR041677">
    <property type="entry name" value="DNA2/NAM7_AAA_11"/>
</dbReference>
<feature type="domain" description="Tyrosine-protein phosphatase" evidence="14">
    <location>
        <begin position="1355"/>
        <end position="1499"/>
    </location>
</feature>
<dbReference type="InterPro" id="IPR000387">
    <property type="entry name" value="Tyr_Pase_dom"/>
</dbReference>
<evidence type="ECO:0000256" key="9">
    <source>
        <dbReference type="ARBA" id="ARBA00022912"/>
    </source>
</evidence>
<evidence type="ECO:0000256" key="2">
    <source>
        <dbReference type="ARBA" id="ARBA00022490"/>
    </source>
</evidence>
<dbReference type="CDD" id="cd18808">
    <property type="entry name" value="SF1_C_Upf1"/>
    <property type="match status" value="1"/>
</dbReference>
<feature type="transmembrane region" description="Helical" evidence="12">
    <location>
        <begin position="2065"/>
        <end position="2084"/>
    </location>
</feature>
<dbReference type="InterPro" id="IPR041679">
    <property type="entry name" value="DNA2/NAM7-like_C"/>
</dbReference>
<dbReference type="PANTHER" id="PTHR47447">
    <property type="entry name" value="OS03G0856100 PROTEIN"/>
    <property type="match status" value="1"/>
</dbReference>
<evidence type="ECO:0000313" key="17">
    <source>
        <dbReference type="EMBL" id="OLQ04901.1"/>
    </source>
</evidence>
<keyword evidence="6" id="KW-0378">Hydrolase</keyword>
<evidence type="ECO:0000256" key="3">
    <source>
        <dbReference type="ARBA" id="ARBA00022723"/>
    </source>
</evidence>
<feature type="region of interest" description="Disordered" evidence="11">
    <location>
        <begin position="3065"/>
        <end position="3084"/>
    </location>
</feature>
<keyword evidence="3" id="KW-0479">Metal-binding</keyword>
<organism evidence="17 18">
    <name type="scientific">Symbiodinium microadriaticum</name>
    <name type="common">Dinoflagellate</name>
    <name type="synonym">Zooxanthella microadriatica</name>
    <dbReference type="NCBI Taxonomy" id="2951"/>
    <lineage>
        <taxon>Eukaryota</taxon>
        <taxon>Sar</taxon>
        <taxon>Alveolata</taxon>
        <taxon>Dinophyceae</taxon>
        <taxon>Suessiales</taxon>
        <taxon>Symbiodiniaceae</taxon>
        <taxon>Symbiodinium</taxon>
    </lineage>
</organism>
<evidence type="ECO:0000256" key="5">
    <source>
        <dbReference type="ARBA" id="ARBA00022771"/>
    </source>
</evidence>
<keyword evidence="5" id="KW-0863">Zinc-finger</keyword>
<dbReference type="Gene3D" id="1.20.144.10">
    <property type="entry name" value="Phosphatidic acid phosphatase type 2/haloperoxidase"/>
    <property type="match status" value="1"/>
</dbReference>
<accession>A0A1Q9EBW7</accession>
<dbReference type="Proteomes" id="UP000186817">
    <property type="component" value="Unassembled WGS sequence"/>
</dbReference>
<dbReference type="InterPro" id="IPR057373">
    <property type="entry name" value="ZNFX1"/>
</dbReference>
<dbReference type="InterPro" id="IPR036938">
    <property type="entry name" value="PAP2/HPO_sf"/>
</dbReference>
<dbReference type="SUPFAM" id="SSF52799">
    <property type="entry name" value="(Phosphotyrosine protein) phosphatases II"/>
    <property type="match status" value="1"/>
</dbReference>
<evidence type="ECO:0000256" key="12">
    <source>
        <dbReference type="SAM" id="Phobius"/>
    </source>
</evidence>
<dbReference type="SUPFAM" id="SSF52540">
    <property type="entry name" value="P-loop containing nucleoside triphosphate hydrolases"/>
    <property type="match status" value="1"/>
</dbReference>
<evidence type="ECO:0000313" key="18">
    <source>
        <dbReference type="Proteomes" id="UP000186817"/>
    </source>
</evidence>
<keyword evidence="4" id="KW-0677">Repeat</keyword>
<dbReference type="SMART" id="SM00195">
    <property type="entry name" value="DSPc"/>
    <property type="match status" value="1"/>
</dbReference>
<keyword evidence="7" id="KW-0862">Zinc</keyword>
<keyword evidence="12" id="KW-0812">Transmembrane</keyword>
<dbReference type="InterPro" id="IPR027417">
    <property type="entry name" value="P-loop_NTPase"/>
</dbReference>
<feature type="compositionally biased region" description="Acidic residues" evidence="11">
    <location>
        <begin position="3073"/>
        <end position="3084"/>
    </location>
</feature>
<feature type="domain" description="Tyrosine specific protein phosphatases" evidence="15">
    <location>
        <begin position="1416"/>
        <end position="1478"/>
    </location>
</feature>
<dbReference type="InterPro" id="IPR000626">
    <property type="entry name" value="Ubiquitin-like_dom"/>
</dbReference>
<dbReference type="GO" id="GO:0004721">
    <property type="term" value="F:phosphoprotein phosphatase activity"/>
    <property type="evidence" value="ECO:0007669"/>
    <property type="project" value="UniProtKB-KW"/>
</dbReference>
<dbReference type="InterPro" id="IPR002885">
    <property type="entry name" value="PPR_rpt"/>
</dbReference>
<dbReference type="Pfam" id="PF13812">
    <property type="entry name" value="PPR_3"/>
    <property type="match status" value="2"/>
</dbReference>
<keyword evidence="12" id="KW-0472">Membrane</keyword>
<dbReference type="Pfam" id="PF00782">
    <property type="entry name" value="DSPc"/>
    <property type="match status" value="1"/>
</dbReference>
<feature type="region of interest" description="Disordered" evidence="11">
    <location>
        <begin position="2318"/>
        <end position="2368"/>
    </location>
</feature>
<feature type="domain" description="Ubiquitin-like" evidence="13">
    <location>
        <begin position="457"/>
        <end position="529"/>
    </location>
</feature>
<feature type="compositionally biased region" description="Acidic residues" evidence="11">
    <location>
        <begin position="3152"/>
        <end position="3161"/>
    </location>
</feature>
<comment type="subcellular location">
    <subcellularLocation>
        <location evidence="1">Cytoplasm</location>
    </subcellularLocation>
</comment>
<feature type="repeat" description="PPR" evidence="10">
    <location>
        <begin position="1122"/>
        <end position="1156"/>
    </location>
</feature>
<keyword evidence="8" id="KW-0391">Immunity</keyword>
<dbReference type="OrthoDB" id="426848at2759"/>
<dbReference type="GO" id="GO:0008270">
    <property type="term" value="F:zinc ion binding"/>
    <property type="evidence" value="ECO:0007669"/>
    <property type="project" value="UniProtKB-KW"/>
</dbReference>
<dbReference type="Gene3D" id="3.40.50.300">
    <property type="entry name" value="P-loop containing nucleotide triphosphate hydrolases"/>
    <property type="match status" value="3"/>
</dbReference>
<dbReference type="SUPFAM" id="SSF48317">
    <property type="entry name" value="Acid phosphatase/Vanadium-dependent haloperoxidase"/>
    <property type="match status" value="1"/>
</dbReference>
<dbReference type="PROSITE" id="PS51375">
    <property type="entry name" value="PPR"/>
    <property type="match status" value="5"/>
</dbReference>
<dbReference type="PROSITE" id="PS00383">
    <property type="entry name" value="TYR_PHOSPHATASE_1"/>
    <property type="match status" value="1"/>
</dbReference>
<dbReference type="Gene3D" id="2.130.10.30">
    <property type="entry name" value="Regulator of chromosome condensation 1/beta-lactamase-inhibitor protein II"/>
    <property type="match status" value="2"/>
</dbReference>
<dbReference type="Pfam" id="PF01569">
    <property type="entry name" value="PAP2"/>
    <property type="match status" value="1"/>
</dbReference>
<dbReference type="InterPro" id="IPR020422">
    <property type="entry name" value="TYR_PHOSPHATASE_DUAL_dom"/>
</dbReference>
<feature type="repeat" description="PPR" evidence="10">
    <location>
        <begin position="1219"/>
        <end position="1253"/>
    </location>
</feature>
<dbReference type="EMBL" id="LSRX01000199">
    <property type="protein sequence ID" value="OLQ04901.1"/>
    <property type="molecule type" value="Genomic_DNA"/>
</dbReference>
<dbReference type="InterPro" id="IPR000326">
    <property type="entry name" value="PAP2/HPO"/>
</dbReference>
<proteinExistence type="predicted"/>
<evidence type="ECO:0000256" key="6">
    <source>
        <dbReference type="ARBA" id="ARBA00022801"/>
    </source>
</evidence>
<protein>
    <submittedName>
        <fullName evidence="17">NFX1-type zinc finger-containing protein 1</fullName>
    </submittedName>
</protein>
<dbReference type="GO" id="GO:0002376">
    <property type="term" value="P:immune system process"/>
    <property type="evidence" value="ECO:0007669"/>
    <property type="project" value="UniProtKB-KW"/>
</dbReference>
<dbReference type="GO" id="GO:0005737">
    <property type="term" value="C:cytoplasm"/>
    <property type="evidence" value="ECO:0007669"/>
    <property type="project" value="UniProtKB-SubCell"/>
</dbReference>
<dbReference type="InterPro" id="IPR000340">
    <property type="entry name" value="Dual-sp_phosphatase_cat-dom"/>
</dbReference>
<feature type="repeat" description="PPR" evidence="10">
    <location>
        <begin position="160"/>
        <end position="194"/>
    </location>
</feature>
<evidence type="ECO:0000259" key="16">
    <source>
        <dbReference type="PROSITE" id="PS51981"/>
    </source>
</evidence>
<dbReference type="GO" id="GO:0004386">
    <property type="term" value="F:helicase activity"/>
    <property type="evidence" value="ECO:0007669"/>
    <property type="project" value="InterPro"/>
</dbReference>
<feature type="domain" description="RZ-type" evidence="16">
    <location>
        <begin position="4037"/>
        <end position="4114"/>
    </location>
</feature>
<dbReference type="Pfam" id="PF01535">
    <property type="entry name" value="PPR"/>
    <property type="match status" value="5"/>
</dbReference>
<dbReference type="PANTHER" id="PTHR47447:SF17">
    <property type="entry name" value="OS12G0638900 PROTEIN"/>
    <property type="match status" value="1"/>
</dbReference>
<name>A0A1Q9EBW7_SYMMI</name>
<dbReference type="PROSITE" id="PS50054">
    <property type="entry name" value="TYR_PHOSPHATASE_DUAL"/>
    <property type="match status" value="1"/>
</dbReference>
<dbReference type="CDD" id="cd14498">
    <property type="entry name" value="DSP"/>
    <property type="match status" value="1"/>
</dbReference>
<dbReference type="InterPro" id="IPR029021">
    <property type="entry name" value="Prot-tyrosine_phosphatase-like"/>
</dbReference>
<feature type="transmembrane region" description="Helical" evidence="12">
    <location>
        <begin position="2043"/>
        <end position="2059"/>
    </location>
</feature>
<evidence type="ECO:0000256" key="1">
    <source>
        <dbReference type="ARBA" id="ARBA00004496"/>
    </source>
</evidence>
<evidence type="ECO:0000256" key="8">
    <source>
        <dbReference type="ARBA" id="ARBA00022859"/>
    </source>
</evidence>
<feature type="repeat" description="PPR" evidence="10">
    <location>
        <begin position="370"/>
        <end position="404"/>
    </location>
</feature>
<dbReference type="CDD" id="cd01610">
    <property type="entry name" value="PAP2_like"/>
    <property type="match status" value="1"/>
</dbReference>
<dbReference type="Pfam" id="PF25396">
    <property type="entry name" value="ZNFX1"/>
    <property type="match status" value="1"/>
</dbReference>
<dbReference type="SUPFAM" id="SSF50985">
    <property type="entry name" value="RCC1/BLIP-II"/>
    <property type="match status" value="1"/>
</dbReference>
<dbReference type="NCBIfam" id="TIGR00756">
    <property type="entry name" value="PPR"/>
    <property type="match status" value="1"/>
</dbReference>
<evidence type="ECO:0000259" key="13">
    <source>
        <dbReference type="PROSITE" id="PS50053"/>
    </source>
</evidence>
<keyword evidence="2" id="KW-0963">Cytoplasm</keyword>
<comment type="caution">
    <text evidence="17">The sequence shown here is derived from an EMBL/GenBank/DDBJ whole genome shotgun (WGS) entry which is preliminary data.</text>
</comment>
<feature type="transmembrane region" description="Helical" evidence="12">
    <location>
        <begin position="2205"/>
        <end position="2221"/>
    </location>
</feature>
<reference evidence="17 18" key="1">
    <citation type="submission" date="2016-02" db="EMBL/GenBank/DDBJ databases">
        <title>Genome analysis of coral dinoflagellate symbionts highlights evolutionary adaptations to a symbiotic lifestyle.</title>
        <authorList>
            <person name="Aranda M."/>
            <person name="Li Y."/>
            <person name="Liew Y.J."/>
            <person name="Baumgarten S."/>
            <person name="Simakov O."/>
            <person name="Wilson M."/>
            <person name="Piel J."/>
            <person name="Ashoor H."/>
            <person name="Bougouffa S."/>
            <person name="Bajic V.B."/>
            <person name="Ryu T."/>
            <person name="Ravasi T."/>
            <person name="Bayer T."/>
            <person name="Micklem G."/>
            <person name="Kim H."/>
            <person name="Bhak J."/>
            <person name="Lajeunesse T.C."/>
            <person name="Voolstra C.R."/>
        </authorList>
    </citation>
    <scope>NUCLEOTIDE SEQUENCE [LARGE SCALE GENOMIC DNA]</scope>
    <source>
        <strain evidence="17 18">CCMP2467</strain>
    </source>
</reference>
<feature type="transmembrane region" description="Helical" evidence="12">
    <location>
        <begin position="2151"/>
        <end position="2173"/>
    </location>
</feature>
<dbReference type="InterPro" id="IPR016130">
    <property type="entry name" value="Tyr_Pase_AS"/>
</dbReference>
<evidence type="ECO:0000256" key="7">
    <source>
        <dbReference type="ARBA" id="ARBA00022833"/>
    </source>
</evidence>
<evidence type="ECO:0000256" key="4">
    <source>
        <dbReference type="ARBA" id="ARBA00022737"/>
    </source>
</evidence>
<dbReference type="Gene3D" id="3.90.190.10">
    <property type="entry name" value="Protein tyrosine phosphatase superfamily"/>
    <property type="match status" value="1"/>
</dbReference>
<dbReference type="Pfam" id="PF20173">
    <property type="entry name" value="ZnF_RZ-type"/>
    <property type="match status" value="1"/>
</dbReference>
<dbReference type="CDD" id="cd06008">
    <property type="entry name" value="NF-X1-zinc-finger"/>
    <property type="match status" value="1"/>
</dbReference>
<sequence length="4122" mass="447996">MLRGSKSFVAEPKHLTRAMEALGVERILRMEGQIAKYSNADKRNNHVCIIDASTVSITIIASMNSIAQGPSVPTDVPQGDVRRWVSTMPCEPRAASLALGGLAAKQPRQAFDALWEMKALGMELNAFYCSAVLSAGAKQGDWSFTLEVLHAMPSLGVAPNEFSYSIASSACRKAGHIQEVLDLLADMKRSEVQRNEISYGSAIAACRTAGEWEQAVALLQRMSEDEVAANQISYSTAAAACEGAGQWEVAVGLLAQMAAEELIPDVISFSAVIGACGSSAAWDSALVLLADMRAASVRTDAAAAGAVLGAVAKAGRWQLVLCLMASMEASMLRPTAASCTALISACGRASDWASGLAAFREMPTRLVRQDVLAYNAAMDCCRADGHWQEALSLFSEISILSLEPSAGSVTTLLSVCRSGRAWQQALALAPLAAADYVLELLEQRSSRVFDTPAAMAVTIEISLLSGRRALVRARLDDTVNELRKSAERQLGLDLGVLLTEDGRELMSFGTLGEAGLSEGGRVSGTVRRTELISAYGCLQRRGDAWPLDLLWELEAFAALRPDGRVITWGDPGCGGDSSLVQDRLVGVQSISAASRAFAALRSDGAVVTWGDPTYGGDSGPVQKQLCRVKSIHAAAYAFAAVRMDGAAVAWGEHRYGGDCSAVQHRLSDVVDVRNTAHAFAALLANGRVTTWGATASGGNSDAVQAELRNVIRIHATVFAFAALRRDGSVVTWGEPEYGGDSRTVQHLLTDVSEIRATARAFAAVRKDGVVVAWGHNLYGGDYSAVAGHLQGVRQLYASAAAFAALCWDGSVVTWGEAESGGTSAAVQHQLREIQQIHVAVHAFAACRLDGSVVTWGDPRCGGDSSQAQSMLKDVQDICAGAYAFAALCADGTVHSWGEPAFGGDSSALQEELIDIQDVKSSACAFAALRSDGRILTWGDPRCGGDIDGPQFGKEPVQRSPSGQALPDAARHSHAAFHRTAWACFNTAISACADVGRWEHAILLLHGMEQYSLVQGTMSFNAALNSLVRQGGHRWETSICFLSRMVQIRLEPDEFSMSPSIAALGDSEGWPVALTLLGGMTTRGFEASAFPRNAALARLEDSSQWQTATAMLEAGWRRRSSPDVLACNSAISSCSRAGEAQRARRLLNRMPEMRLAPDTVSVNAALASADWSEALELLSFMSDHDLQVDAFTISTSIRASAGERGRQLFRELSQRGVELNQVAYNAAIGACASGGRWQEAGSLLQEMDEVAVVPDMISFNSAVDVCEKGGQWQMALLLLAVAEQRMLRLDAVGANSALSSCEKCGQLGSSLRLLARMVRLRLSNEISYTCAIGSCKKSGDWQLALHLLELDRPMAWPAIHPAVFPGLFISDAEAAAQYAELRSKGITHVAVVARSCKAHFPGAFRYLTVDLLDDGTDNLLPHLNRCFAFLDEAFHAHGRVLVHCLAGQSRSASIVTAYLMRTWHLPFSLALQIFKATYPHASPAENFCEQLQVFEAAGFSLDEDGQVPEAHQKVRAAVPEELWRTALIDLYTRDGMSHACAVENATECPFTKALSPELALALHRELVLSLGVRRKDVVRPSSVCCCMKCQKPLFSSAHVLHECASGHFVEPMQWMNTSASEGKLSCDCGAKLGGFSWTGQSCGCGEWRAPVFCIQKKKVEWRKIGSREEMQEVSLPPGEIAFRAVISACPGSQWPVAVNMLGYMESANVIPHEISFNAALAAAARGAAPAPVAAALLRRMRAAEVLPDAGSYKAAAAIFEMRDMAQPALRVYQEMSGCVGSLLSAVFADAPTVGPLPGAMPGSPSSGEEECMMDGILEDAGLVFHGDGIVHEDPERELDDSWLEEELMGFGAPELEALSEHQTLLGSLLEIPDPDSEGSNSQSRRGLNGFSVEALRTNSASMASHVVISGAAVAASRARPCAVRTNPLPAFPVPPRVPVRRSRLPRRLWSEGSPADRLDKHLSGPFFRFKLPVAAEILLSVPGAFMGFPHAFFGPTPLLLAWLSSPLGQGRPTALATAALALLGLGGFFGGLAQRFDFIRVTKLFLFLMPGLTLAALHTAPAAAAAVGRASLVSACLAVAFSFPLKASFDRLRPAAALGMDTKHRAPLLRPYIQAMCQGGQSREALPSSDAAVMAANAVILWRCWQSPPAPWAPAVVAAGAFALAAFGRMYFWAHHLLDVLAGGLMGVFVAKGVLHFGLHHSNRGVLVSFVVFLLALLATQRRTRIFDQKDTESQQQESAGVLISPLPALAGGRCFTGASPASGRCLGAGQSAMAFISASEGFIQCAWACFSMKGKAKAGGKGYGQAYGSGYGKGGKSFPSPAKGKGKGIQAEAAKGKSKGKGGNSKGAFPREEAKGKGKKGQRRPTTAQGWVEAMSVEADPDRKVEMMASSALVLAAGLQELPLASLRTLTDTINDCQGGFISQRLDTALQMLAPALVPCLMRKLAPQLSTERLDVMLKVLQRTLQAEPTMGAVLKNWNNMSPVQAAVQKHGSMFTAQFWEQVQNMADQGANAPLRSVVHARAREQARTANALDLPDPFEVDILPTFEELLRTDGRLPTNRDGSWDADSEEQLYRQTHFLLYKEELLAPLREAVASFLSQKAGHSLTERLTNLLSRLVSSTKSAKPVNSTFYPNTRAVDFAVSSNKKPMLQLQFETGGRRIDFSLGSHLIHGSLVILFETNSRQAPLPDSAMYAVVEEFDLRQATHRNVVGVSFLDPDDLGRFSISKKYVMVESPAYFHAIRPVLEWLQNPDRLHNMQLKHDLLSGVRRERVEFLRGVQVDISCLYKRELSPKESWKSRDPLQPWPDPQDIELDPSQQEAMKHILRSSVPLVQGPPGTGKSYIGVKAVQILRQALDKKGYKEPIVLVCLTNHALDQFLEDLLDLFPGRLIRFGGRTKSEDARLLGCMVHHHMRGSKDDFIDRKTQEEKLELKVQSLQSVLRSVATLKGQVRLLITGLSIDGLVQLLESIGTEELEYGMFYQPDPARRASPARNFILWVLHSWAEGWSLQDTQAEVQVPKYRTSAQEVEIHNRFAVLGEDLQTADWARPLDDVDRLIGRTPAMVTSGSWWGQSDSEEDEEDDDLDDEEVEAVLDDRIEQGTSRRQRTHRAQAITMSTDAEAALAAWGSAYDRAEAFERRVQECQRGLEQVEEDVEEEAEEGQWTEAEMNRQKKRRSDPFKRQLKQLQTGCRVASDPIAVATGKAGRTTSSDSWCAQGHPSWLGNIAWQSLCTGPQARASGENDLEPTCEALVGVAAEAASSVFQEGFQEAQETGNHLGQLKKRAQLQACKEAAVVGMTSTFAALNADLLRRMGSRVVVVEEAGELLECQLMACLSSENLQQVVLIGDHQQLRPKVNTYDLCRRHKFDLSLFERLVVSGCDRAKLVTQLRMHPDVSDLVRPFYDRIEDHARVMNYPMIPGVADRLYWLSHSQEEDSWGNPQMLSKVNSHEAKLAVRLAQHLVYNGIDKGRITLLTPYLGQKREIKKLLPRELMSSYVSAGGDVLEEQPKGKGKKGKDKGKDKGKGKGKGQGKQGKGKADGSSRMIPGVRIVTIDDYQGEENDVIILSLVRSNPKNILGFCSIENRLIVALSRARHGMYVLGDWSNFEKDDKWFQVISKLEDRHRIGSSLNLRCAKHPRDDGMVKTAEDFDRKALHGGCQRDCDTLLPRCGHRCHLKCHPFDPEHKDVVCNNFCSRPRPPGCTHECKRLCKNCPGERPSDLCPSKCPEWVEALLPCGHRQWEHCHQVQTPELRAEVFCRTEVEVTLPCGHQLKTTCASSLDPANLTCTYQRRVQAACGHMVTQKCNTVQPCRRLCEHIGAACGHVCARPCADGHSHDECKHPCKDLLLCGHVCQAGCSKPHTVFCETPCTRRCTHGHQCPKKCHEACIQCHEPCSWKCVHHACTKLCHEMCDRPRCDEPCKKLLACGHLCRGLCGEPCPPCVECGPHRDEGCPLSLEKLVKAGKLYQLDCGHIFSLKMLDLYMDQHGQQEAGDAARAIKAVCCPTCQQPVYAAPRYNFQIKGQLQLVDAVKRQLARHHHVTQEERRSIDRAMGGRHGTGAGHWFACPNGHPYYIGECGGAMEESTCPECGAAVGGGQHRLRPDNAFVANFAGDGEAAPAWPPGQN</sequence>
<keyword evidence="12" id="KW-1133">Transmembrane helix</keyword>
<dbReference type="InterPro" id="IPR046439">
    <property type="entry name" value="ZF_RZ_dom"/>
</dbReference>
<evidence type="ECO:0000259" key="14">
    <source>
        <dbReference type="PROSITE" id="PS50054"/>
    </source>
</evidence>
<keyword evidence="18" id="KW-1185">Reference proteome</keyword>
<feature type="region of interest" description="Disordered" evidence="11">
    <location>
        <begin position="3152"/>
        <end position="3178"/>
    </location>
</feature>
<feature type="region of interest" description="Disordered" evidence="11">
    <location>
        <begin position="3501"/>
        <end position="3540"/>
    </location>
</feature>
<dbReference type="InterPro" id="IPR009091">
    <property type="entry name" value="RCC1/BLIP-II"/>
</dbReference>
<dbReference type="Pfam" id="PF13087">
    <property type="entry name" value="AAA_12"/>
    <property type="match status" value="1"/>
</dbReference>
<dbReference type="InterPro" id="IPR047187">
    <property type="entry name" value="SF1_C_Upf1"/>
</dbReference>
<dbReference type="PROSITE" id="PS50056">
    <property type="entry name" value="TYR_PHOSPHATASE_2"/>
    <property type="match status" value="1"/>
</dbReference>
<feature type="transmembrane region" description="Helical" evidence="12">
    <location>
        <begin position="2179"/>
        <end position="2198"/>
    </location>
</feature>
<evidence type="ECO:0000256" key="11">
    <source>
        <dbReference type="SAM" id="MobiDB-lite"/>
    </source>
</evidence>
<gene>
    <name evidence="17" type="primary">Znfx1</name>
    <name evidence="17" type="ORF">AK812_SmicGene11976</name>
</gene>